<dbReference type="STRING" id="237018.SAMN04489723_12230"/>
<sequence length="171" mass="18461">MKLTLPKTLSAVLFLAIGLTAGIAVGTKLHADEKGEILGINHIAIVAEDFEKSVSYYRDTLGFPLAIEYKDDKGNPAFSYFQVSKSTFIELVPATANRPAGLEHFGLETSGTESLLAHLRELGLDINGPRISTLTGIHIGTTKDLDGVNIEFIGTVPGSVHRKAIDDWDLK</sequence>
<dbReference type="InterPro" id="IPR051785">
    <property type="entry name" value="MMCE/EMCE_epimerase"/>
</dbReference>
<evidence type="ECO:0000256" key="1">
    <source>
        <dbReference type="ARBA" id="ARBA00022723"/>
    </source>
</evidence>
<feature type="domain" description="VOC" evidence="2">
    <location>
        <begin position="39"/>
        <end position="155"/>
    </location>
</feature>
<keyword evidence="4" id="KW-1185">Reference proteome</keyword>
<dbReference type="RefSeq" id="WP_092900982.1">
    <property type="nucleotide sequence ID" value="NZ_FOKK01000022.1"/>
</dbReference>
<dbReference type="GO" id="GO:0046872">
    <property type="term" value="F:metal ion binding"/>
    <property type="evidence" value="ECO:0007669"/>
    <property type="project" value="UniProtKB-KW"/>
</dbReference>
<reference evidence="3 4" key="1">
    <citation type="submission" date="2016-10" db="EMBL/GenBank/DDBJ databases">
        <authorList>
            <person name="de Groot N.N."/>
        </authorList>
    </citation>
    <scope>NUCLEOTIDE SEQUENCE [LARGE SCALE GENOMIC DNA]</scope>
    <source>
        <strain evidence="3 4">DSM 23399</strain>
    </source>
</reference>
<organism evidence="3 4">
    <name type="scientific">Algoriphagus aquimarinus</name>
    <dbReference type="NCBI Taxonomy" id="237018"/>
    <lineage>
        <taxon>Bacteria</taxon>
        <taxon>Pseudomonadati</taxon>
        <taxon>Bacteroidota</taxon>
        <taxon>Cytophagia</taxon>
        <taxon>Cytophagales</taxon>
        <taxon>Cyclobacteriaceae</taxon>
        <taxon>Algoriphagus</taxon>
    </lineage>
</organism>
<dbReference type="GO" id="GO:0051213">
    <property type="term" value="F:dioxygenase activity"/>
    <property type="evidence" value="ECO:0007669"/>
    <property type="project" value="UniProtKB-KW"/>
</dbReference>
<protein>
    <submittedName>
        <fullName evidence="3">Catechol 2,3-dioxygenase</fullName>
    </submittedName>
</protein>
<dbReference type="Pfam" id="PF00903">
    <property type="entry name" value="Glyoxalase"/>
    <property type="match status" value="1"/>
</dbReference>
<dbReference type="PROSITE" id="PS51819">
    <property type="entry name" value="VOC"/>
    <property type="match status" value="1"/>
</dbReference>
<evidence type="ECO:0000259" key="2">
    <source>
        <dbReference type="PROSITE" id="PS51819"/>
    </source>
</evidence>
<gene>
    <name evidence="3" type="ORF">SAMN04489723_12230</name>
</gene>
<dbReference type="PANTHER" id="PTHR43048:SF3">
    <property type="entry name" value="METHYLMALONYL-COA EPIMERASE, MITOCHONDRIAL"/>
    <property type="match status" value="1"/>
</dbReference>
<keyword evidence="3" id="KW-0223">Dioxygenase</keyword>
<dbReference type="InterPro" id="IPR004360">
    <property type="entry name" value="Glyas_Fos-R_dOase_dom"/>
</dbReference>
<dbReference type="GO" id="GO:0004493">
    <property type="term" value="F:methylmalonyl-CoA epimerase activity"/>
    <property type="evidence" value="ECO:0007669"/>
    <property type="project" value="TreeGrafter"/>
</dbReference>
<name>A0A1I1C9F3_9BACT</name>
<proteinExistence type="predicted"/>
<dbReference type="EMBL" id="FOKK01000022">
    <property type="protein sequence ID" value="SFB57380.1"/>
    <property type="molecule type" value="Genomic_DNA"/>
</dbReference>
<evidence type="ECO:0000313" key="4">
    <source>
        <dbReference type="Proteomes" id="UP000198790"/>
    </source>
</evidence>
<dbReference type="Proteomes" id="UP000198790">
    <property type="component" value="Unassembled WGS sequence"/>
</dbReference>
<dbReference type="GO" id="GO:0046491">
    <property type="term" value="P:L-methylmalonyl-CoA metabolic process"/>
    <property type="evidence" value="ECO:0007669"/>
    <property type="project" value="TreeGrafter"/>
</dbReference>
<dbReference type="InterPro" id="IPR029068">
    <property type="entry name" value="Glyas_Bleomycin-R_OHBP_Dase"/>
</dbReference>
<keyword evidence="3" id="KW-0560">Oxidoreductase</keyword>
<evidence type="ECO:0000313" key="3">
    <source>
        <dbReference type="EMBL" id="SFB57380.1"/>
    </source>
</evidence>
<dbReference type="PANTHER" id="PTHR43048">
    <property type="entry name" value="METHYLMALONYL-COA EPIMERASE"/>
    <property type="match status" value="1"/>
</dbReference>
<dbReference type="OrthoDB" id="9779283at2"/>
<dbReference type="SUPFAM" id="SSF54593">
    <property type="entry name" value="Glyoxalase/Bleomycin resistance protein/Dihydroxybiphenyl dioxygenase"/>
    <property type="match status" value="1"/>
</dbReference>
<keyword evidence="1" id="KW-0479">Metal-binding</keyword>
<dbReference type="AlphaFoldDB" id="A0A1I1C9F3"/>
<dbReference type="InterPro" id="IPR037523">
    <property type="entry name" value="VOC_core"/>
</dbReference>
<dbReference type="Gene3D" id="3.10.180.10">
    <property type="entry name" value="2,3-Dihydroxybiphenyl 1,2-Dioxygenase, domain 1"/>
    <property type="match status" value="1"/>
</dbReference>
<accession>A0A1I1C9F3</accession>